<dbReference type="PANTHER" id="PTHR24251:SF37">
    <property type="entry name" value="CUB DOMAIN-CONTAINING PROTEIN"/>
    <property type="match status" value="1"/>
</dbReference>
<evidence type="ECO:0000256" key="2">
    <source>
        <dbReference type="ARBA" id="ARBA00023157"/>
    </source>
</evidence>
<sequence length="261" mass="29811">MGHIFVQYHTDESVASRGFRITRNNVCMYQHMSNDGVMIHAPTYPYPFKPILETFGEEMDCQWLIRASPGGQVYLILHIIKLNICCEQLEIIDGHVSLGNYTIARASEIPLMSRHGSLTIKYKSDSTVSGNGFRASYGTVYHSCGGDYNATVHWQNVTVEQVRDNLQYLERCISRLWSSPGYVITLNISSTSIHKPSDWVEIYDGPTLIQKFTNDTYKYMSSGNRLAISYRPRSTVWSGYQASFKQVLRNEAEMFSSRGQW</sequence>
<keyword evidence="2" id="KW-1015">Disulfide bond</keyword>
<dbReference type="SUPFAM" id="SSF49854">
    <property type="entry name" value="Spermadhesin, CUB domain"/>
    <property type="match status" value="2"/>
</dbReference>
<comment type="caution">
    <text evidence="5">The sequence shown here is derived from an EMBL/GenBank/DDBJ whole genome shotgun (WGS) entry which is preliminary data.</text>
</comment>
<evidence type="ECO:0000256" key="1">
    <source>
        <dbReference type="ARBA" id="ARBA00022737"/>
    </source>
</evidence>
<dbReference type="EMBL" id="CAWYQH010000146">
    <property type="protein sequence ID" value="CAK8695217.1"/>
    <property type="molecule type" value="Genomic_DNA"/>
</dbReference>
<reference evidence="5 6" key="1">
    <citation type="submission" date="2024-02" db="EMBL/GenBank/DDBJ databases">
        <authorList>
            <person name="Daric V."/>
            <person name="Darras S."/>
        </authorList>
    </citation>
    <scope>NUCLEOTIDE SEQUENCE [LARGE SCALE GENOMIC DNA]</scope>
</reference>
<dbReference type="InterPro" id="IPR000859">
    <property type="entry name" value="CUB_dom"/>
</dbReference>
<proteinExistence type="predicted"/>
<name>A0ABP0GUF9_CLALP</name>
<evidence type="ECO:0000259" key="4">
    <source>
        <dbReference type="PROSITE" id="PS01180"/>
    </source>
</evidence>
<dbReference type="CDD" id="cd00041">
    <property type="entry name" value="CUB"/>
    <property type="match status" value="1"/>
</dbReference>
<gene>
    <name evidence="5" type="ORF">CVLEPA_LOCUS28502</name>
</gene>
<dbReference type="Proteomes" id="UP001642483">
    <property type="component" value="Unassembled WGS sequence"/>
</dbReference>
<evidence type="ECO:0000256" key="3">
    <source>
        <dbReference type="PROSITE-ProRule" id="PRU00059"/>
    </source>
</evidence>
<comment type="caution">
    <text evidence="3">Lacks conserved residue(s) required for the propagation of feature annotation.</text>
</comment>
<keyword evidence="1" id="KW-0677">Repeat</keyword>
<keyword evidence="6" id="KW-1185">Reference proteome</keyword>
<feature type="domain" description="CUB" evidence="4">
    <location>
        <begin position="27"/>
        <end position="140"/>
    </location>
</feature>
<dbReference type="SMART" id="SM00042">
    <property type="entry name" value="CUB"/>
    <property type="match status" value="2"/>
</dbReference>
<dbReference type="PROSITE" id="PS01180">
    <property type="entry name" value="CUB"/>
    <property type="match status" value="1"/>
</dbReference>
<dbReference type="Gene3D" id="2.60.120.290">
    <property type="entry name" value="Spermadhesin, CUB domain"/>
    <property type="match status" value="2"/>
</dbReference>
<dbReference type="PANTHER" id="PTHR24251">
    <property type="entry name" value="OVOCHYMASE-RELATED"/>
    <property type="match status" value="1"/>
</dbReference>
<protein>
    <recommendedName>
        <fullName evidence="4">CUB domain-containing protein</fullName>
    </recommendedName>
</protein>
<dbReference type="InterPro" id="IPR035914">
    <property type="entry name" value="Sperma_CUB_dom_sf"/>
</dbReference>
<accession>A0ABP0GUF9</accession>
<evidence type="ECO:0000313" key="6">
    <source>
        <dbReference type="Proteomes" id="UP001642483"/>
    </source>
</evidence>
<evidence type="ECO:0000313" key="5">
    <source>
        <dbReference type="EMBL" id="CAK8695217.1"/>
    </source>
</evidence>
<organism evidence="5 6">
    <name type="scientific">Clavelina lepadiformis</name>
    <name type="common">Light-bulb sea squirt</name>
    <name type="synonym">Ascidia lepadiformis</name>
    <dbReference type="NCBI Taxonomy" id="159417"/>
    <lineage>
        <taxon>Eukaryota</taxon>
        <taxon>Metazoa</taxon>
        <taxon>Chordata</taxon>
        <taxon>Tunicata</taxon>
        <taxon>Ascidiacea</taxon>
        <taxon>Aplousobranchia</taxon>
        <taxon>Clavelinidae</taxon>
        <taxon>Clavelina</taxon>
    </lineage>
</organism>
<dbReference type="Pfam" id="PF00431">
    <property type="entry name" value="CUB"/>
    <property type="match status" value="1"/>
</dbReference>